<accession>A0A7W7QYR7</accession>
<dbReference type="RefSeq" id="WP_184934483.1">
    <property type="nucleotide sequence ID" value="NZ_JACHJV010000001.1"/>
</dbReference>
<dbReference type="AlphaFoldDB" id="A0A7W7QYR7"/>
<name>A0A7W7QYR7_KITKI</name>
<dbReference type="EMBL" id="JACHJV010000001">
    <property type="protein sequence ID" value="MBB4922282.1"/>
    <property type="molecule type" value="Genomic_DNA"/>
</dbReference>
<protein>
    <recommendedName>
        <fullName evidence="3">Minor tail protein</fullName>
    </recommendedName>
</protein>
<reference evidence="1 2" key="1">
    <citation type="submission" date="2020-08" db="EMBL/GenBank/DDBJ databases">
        <title>Sequencing the genomes of 1000 actinobacteria strains.</title>
        <authorList>
            <person name="Klenk H.-P."/>
        </authorList>
    </citation>
    <scope>NUCLEOTIDE SEQUENCE [LARGE SCALE GENOMIC DNA]</scope>
    <source>
        <strain evidence="1 2">DSM 41654</strain>
    </source>
</reference>
<evidence type="ECO:0000313" key="2">
    <source>
        <dbReference type="Proteomes" id="UP000540506"/>
    </source>
</evidence>
<dbReference type="Proteomes" id="UP000540506">
    <property type="component" value="Unassembled WGS sequence"/>
</dbReference>
<proteinExistence type="predicted"/>
<comment type="caution">
    <text evidence="1">The sequence shown here is derived from an EMBL/GenBank/DDBJ whole genome shotgun (WGS) entry which is preliminary data.</text>
</comment>
<evidence type="ECO:0008006" key="3">
    <source>
        <dbReference type="Google" id="ProtNLM"/>
    </source>
</evidence>
<evidence type="ECO:0000313" key="1">
    <source>
        <dbReference type="EMBL" id="MBB4922282.1"/>
    </source>
</evidence>
<sequence length="417" mass="43469">MPSALAGSPWTLYLNFYNEGSGTLTDPTSVQLDITYGTELGFAPEVAGPFTYQGASSPAAGQVWRIGVGQYAYIWPVPLGAAQGVYVANWSCVFDGDTFLGVENFPVTGGATPAVPSGDTGFWTGGIIYSAAGIDIEFGSTDSNGITWLWQKIQGWDGPDVQGGGVIARSGDHGAWASPQYFAARTMTLTVTASAPTQTLRDVARARLQQAVPVSDLAMLRYDEPVPTYSWVRRSGKITEAYPTLTDVTFTIGLVAPDPRKYAVAQRSLPIGLLPSGGGGSMVEPFTVPFGLASAPPPGGGTAVNAGSFISPPVIVVAGPISSPALTNLTSGQTVSWSSLTLNTGDVFVVDFLNRQGFVNPTMLSTAPGFPSTGGTYWPADPSSSWWQLAPGTTSIQLGGTAAALASATAYWQDAWI</sequence>
<gene>
    <name evidence="1" type="ORF">FHR34_001275</name>
</gene>
<organism evidence="1 2">
    <name type="scientific">Kitasatospora kifunensis</name>
    <name type="common">Streptomyces kifunensis</name>
    <dbReference type="NCBI Taxonomy" id="58351"/>
    <lineage>
        <taxon>Bacteria</taxon>
        <taxon>Bacillati</taxon>
        <taxon>Actinomycetota</taxon>
        <taxon>Actinomycetes</taxon>
        <taxon>Kitasatosporales</taxon>
        <taxon>Streptomycetaceae</taxon>
        <taxon>Kitasatospora</taxon>
    </lineage>
</organism>
<keyword evidence="2" id="KW-1185">Reference proteome</keyword>